<protein>
    <submittedName>
        <fullName evidence="1">Uncharacterized protein</fullName>
    </submittedName>
</protein>
<organism evidence="1 2">
    <name type="scientific">Hypholoma sublateritium (strain FD-334 SS-4)</name>
    <dbReference type="NCBI Taxonomy" id="945553"/>
    <lineage>
        <taxon>Eukaryota</taxon>
        <taxon>Fungi</taxon>
        <taxon>Dikarya</taxon>
        <taxon>Basidiomycota</taxon>
        <taxon>Agaricomycotina</taxon>
        <taxon>Agaricomycetes</taxon>
        <taxon>Agaricomycetidae</taxon>
        <taxon>Agaricales</taxon>
        <taxon>Agaricineae</taxon>
        <taxon>Strophariaceae</taxon>
        <taxon>Hypholoma</taxon>
    </lineage>
</organism>
<proteinExistence type="predicted"/>
<dbReference type="EMBL" id="KN817533">
    <property type="protein sequence ID" value="KJA25203.1"/>
    <property type="molecule type" value="Genomic_DNA"/>
</dbReference>
<keyword evidence="2" id="KW-1185">Reference proteome</keyword>
<gene>
    <name evidence="1" type="ORF">HYPSUDRAFT_85656</name>
</gene>
<evidence type="ECO:0000313" key="2">
    <source>
        <dbReference type="Proteomes" id="UP000054270"/>
    </source>
</evidence>
<name>A0A0D2MMQ4_HYPSF</name>
<evidence type="ECO:0000313" key="1">
    <source>
        <dbReference type="EMBL" id="KJA25203.1"/>
    </source>
</evidence>
<dbReference type="AlphaFoldDB" id="A0A0D2MMQ4"/>
<dbReference type="Proteomes" id="UP000054270">
    <property type="component" value="Unassembled WGS sequence"/>
</dbReference>
<reference evidence="2" key="1">
    <citation type="submission" date="2014-04" db="EMBL/GenBank/DDBJ databases">
        <title>Evolutionary Origins and Diversification of the Mycorrhizal Mutualists.</title>
        <authorList>
            <consortium name="DOE Joint Genome Institute"/>
            <consortium name="Mycorrhizal Genomics Consortium"/>
            <person name="Kohler A."/>
            <person name="Kuo A."/>
            <person name="Nagy L.G."/>
            <person name="Floudas D."/>
            <person name="Copeland A."/>
            <person name="Barry K.W."/>
            <person name="Cichocki N."/>
            <person name="Veneault-Fourrey C."/>
            <person name="LaButti K."/>
            <person name="Lindquist E.A."/>
            <person name="Lipzen A."/>
            <person name="Lundell T."/>
            <person name="Morin E."/>
            <person name="Murat C."/>
            <person name="Riley R."/>
            <person name="Ohm R."/>
            <person name="Sun H."/>
            <person name="Tunlid A."/>
            <person name="Henrissat B."/>
            <person name="Grigoriev I.V."/>
            <person name="Hibbett D.S."/>
            <person name="Martin F."/>
        </authorList>
    </citation>
    <scope>NUCLEOTIDE SEQUENCE [LARGE SCALE GENOMIC DNA]</scope>
    <source>
        <strain evidence="2">FD-334 SS-4</strain>
    </source>
</reference>
<sequence length="181" mass="20323">MTDSGCKNWVSLCALAPTYRPRALPRFRAGVIWALSHLFSCPSKHAALHCEMYNQTFGRTSPTQGPLYSISCWKVHCDRAWTDLDAKSTGLEACHVDENAFHHARVQALSPFPFLGARLHRRVYAPRAPGRGYKQECAGNLRLRLSTARALPADPGHDRSRPLARVCIRVHSNMWTALGFR</sequence>
<accession>A0A0D2MMQ4</accession>